<gene>
    <name evidence="1" type="ORF">SAMN05660991_02948</name>
</gene>
<sequence>MTPSPGTAPPRLPVHRPHDGELVGRLSAERRDGADVWVAHTLFGVELATFGGREEAAGFLHARGLAVLAERWWWTSPEEGRVPVTLVEARPDAVTFRLELDPASPLRTVSGAALASLSRTPD</sequence>
<name>A0A1H8UMB6_9ACTN</name>
<reference evidence="2" key="1">
    <citation type="submission" date="2016-10" db="EMBL/GenBank/DDBJ databases">
        <authorList>
            <person name="Varghese N."/>
            <person name="Submissions S."/>
        </authorList>
    </citation>
    <scope>NUCLEOTIDE SEQUENCE [LARGE SCALE GENOMIC DNA]</scope>
    <source>
        <strain evidence="2">DSM 45413</strain>
    </source>
</reference>
<dbReference type="Proteomes" id="UP000198960">
    <property type="component" value="Unassembled WGS sequence"/>
</dbReference>
<dbReference type="AlphaFoldDB" id="A0A1H8UMB6"/>
<dbReference type="EMBL" id="FOEE01000009">
    <property type="protein sequence ID" value="SEP04370.1"/>
    <property type="molecule type" value="Genomic_DNA"/>
</dbReference>
<protein>
    <submittedName>
        <fullName evidence="1">Uncharacterized protein</fullName>
    </submittedName>
</protein>
<organism evidence="1 2">
    <name type="scientific">Trujillonella endophytica</name>
    <dbReference type="NCBI Taxonomy" id="673521"/>
    <lineage>
        <taxon>Bacteria</taxon>
        <taxon>Bacillati</taxon>
        <taxon>Actinomycetota</taxon>
        <taxon>Actinomycetes</taxon>
        <taxon>Geodermatophilales</taxon>
        <taxon>Geodermatophilaceae</taxon>
        <taxon>Trujillonella</taxon>
    </lineage>
</organism>
<evidence type="ECO:0000313" key="2">
    <source>
        <dbReference type="Proteomes" id="UP000198960"/>
    </source>
</evidence>
<proteinExistence type="predicted"/>
<keyword evidence="2" id="KW-1185">Reference proteome</keyword>
<evidence type="ECO:0000313" key="1">
    <source>
        <dbReference type="EMBL" id="SEP04370.1"/>
    </source>
</evidence>
<dbReference type="RefSeq" id="WP_091944790.1">
    <property type="nucleotide sequence ID" value="NZ_FOEE01000009.1"/>
</dbReference>
<dbReference type="OrthoDB" id="68692at2"/>
<accession>A0A1H8UMB6</accession>